<reference evidence="2 3" key="1">
    <citation type="submission" date="2018-02" db="EMBL/GenBank/DDBJ databases">
        <title>Comparative analysis of genomes of three Brevibacillus laterosporus strains producers of potent antimicrobials isolated from silage.</title>
        <authorList>
            <person name="Kojic M."/>
            <person name="Miljkovic M."/>
            <person name="Studholme D."/>
            <person name="Filipic B."/>
        </authorList>
    </citation>
    <scope>NUCLEOTIDE SEQUENCE [LARGE SCALE GENOMIC DNA]</scope>
    <source>
        <strain evidence="2 3">BGSP11</strain>
    </source>
</reference>
<dbReference type="InterPro" id="IPR018763">
    <property type="entry name" value="DUF2334"/>
</dbReference>
<keyword evidence="1" id="KW-0472">Membrane</keyword>
<proteinExistence type="predicted"/>
<evidence type="ECO:0000313" key="3">
    <source>
        <dbReference type="Proteomes" id="UP000239759"/>
    </source>
</evidence>
<dbReference type="Pfam" id="PF10096">
    <property type="entry name" value="DUF2334"/>
    <property type="match status" value="1"/>
</dbReference>
<dbReference type="EMBL" id="PRKQ01000013">
    <property type="protein sequence ID" value="PPB02211.1"/>
    <property type="molecule type" value="Genomic_DNA"/>
</dbReference>
<evidence type="ECO:0000256" key="1">
    <source>
        <dbReference type="SAM" id="Phobius"/>
    </source>
</evidence>
<comment type="caution">
    <text evidence="2">The sequence shown here is derived from an EMBL/GenBank/DDBJ whole genome shotgun (WGS) entry which is preliminary data.</text>
</comment>
<keyword evidence="1" id="KW-1133">Transmembrane helix</keyword>
<dbReference type="Proteomes" id="UP000239759">
    <property type="component" value="Unassembled WGS sequence"/>
</dbReference>
<evidence type="ECO:0000313" key="2">
    <source>
        <dbReference type="EMBL" id="PPB02211.1"/>
    </source>
</evidence>
<feature type="transmembrane region" description="Helical" evidence="1">
    <location>
        <begin position="507"/>
        <end position="530"/>
    </location>
</feature>
<keyword evidence="1" id="KW-0812">Transmembrane</keyword>
<evidence type="ECO:0008006" key="4">
    <source>
        <dbReference type="Google" id="ProtNLM"/>
    </source>
</evidence>
<name>A0AAP8U524_BRELA</name>
<dbReference type="AlphaFoldDB" id="A0AAP8U524"/>
<organism evidence="2 3">
    <name type="scientific">Brevibacillus laterosporus</name>
    <name type="common">Bacillus laterosporus</name>
    <dbReference type="NCBI Taxonomy" id="1465"/>
    <lineage>
        <taxon>Bacteria</taxon>
        <taxon>Bacillati</taxon>
        <taxon>Bacillota</taxon>
        <taxon>Bacilli</taxon>
        <taxon>Bacillales</taxon>
        <taxon>Paenibacillaceae</taxon>
        <taxon>Brevibacillus</taxon>
    </lineage>
</organism>
<gene>
    <name evidence="2" type="ORF">C4A77_12220</name>
</gene>
<protein>
    <recommendedName>
        <fullName evidence="4">DUF2334 domain-containing protein</fullName>
    </recommendedName>
</protein>
<sequence>MTPLNGSFCMIWGRVQEKVKKSLVFLLIGIVTFSAFMDFASAKTSQENRQSGVTWLLYHQSDEYTTAKKELILMLSLFQEKIIPINIDQQIPPQASFDYLVYVGNGTRSNGFTKEWQQVIEQSHVPVYVIGGNPANFDPNTPYKSTGMIHDVNLLTVKSNRYPLDQVIDVPLLYVPFEKQSTITAFVNNGVKKAPYLLADQTGVKKRPLYYSAQFVGTGELSYAFVDSLYDFYQQKVVMGHSLHVYLEGITPTSDPQKLLAKARLLNDLGIPYSISLTPIAYEKQQGRSGTKLQQIDLRHFPNLVNVLLQIQHDLGGQIVVKGVTNTLQQDRFVNRKTNPMNRKESNFLETEKEILQELGISPVAAELPEWGLPMKQAMEVAPFVQQMIGVPDLGAEWPKFALSRPLEEQLSQKFTFYSKLPLSHTELGQYVACALQQVQTSMIMRHTQMILPVPIDLPDAELKDLMLRLKKMQVLFYFLPEEKPVLPIQPQLNVDEQTRVQKASFYISWGLVVVVSSVVLYFILEVGILRKKRAKRMFEESSKEVGGAE</sequence>
<accession>A0AAP8U524</accession>